<feature type="chain" id="PRO_5003515682" evidence="3">
    <location>
        <begin position="27"/>
        <end position="360"/>
    </location>
</feature>
<reference evidence="5 6" key="1">
    <citation type="journal article" date="2012" name="Stand. Genomic Sci.">
        <title>Genome sequence of the orange-pigmented seawater bacterium Owenweeksia hongkongensis type strain (UST20020801(T)).</title>
        <authorList>
            <person name="Riedel T."/>
            <person name="Held B."/>
            <person name="Nolan M."/>
            <person name="Lucas S."/>
            <person name="Lapidus A."/>
            <person name="Tice H."/>
            <person name="Del Rio T.G."/>
            <person name="Cheng J.F."/>
            <person name="Han C."/>
            <person name="Tapia R."/>
            <person name="Goodwin L.A."/>
            <person name="Pitluck S."/>
            <person name="Liolios K."/>
            <person name="Mavromatis K."/>
            <person name="Pagani I."/>
            <person name="Ivanova N."/>
            <person name="Mikhailova N."/>
            <person name="Pati A."/>
            <person name="Chen A."/>
            <person name="Palaniappan K."/>
            <person name="Rohde M."/>
            <person name="Tindall B.J."/>
            <person name="Detter J.C."/>
            <person name="Goker M."/>
            <person name="Woyke T."/>
            <person name="Bristow J."/>
            <person name="Eisen J.A."/>
            <person name="Markowitz V."/>
            <person name="Hugenholtz P."/>
            <person name="Klenk H.P."/>
            <person name="Kyrpides N.C."/>
        </authorList>
    </citation>
    <scope>NUCLEOTIDE SEQUENCE</scope>
    <source>
        <strain evidence="6">DSM 17368 / JCM 12287 / NRRL B-23963</strain>
    </source>
</reference>
<dbReference type="Proteomes" id="UP000005631">
    <property type="component" value="Chromosome"/>
</dbReference>
<dbReference type="HOGENOM" id="CLU_064071_0_0_10"/>
<protein>
    <submittedName>
        <fullName evidence="5">Imelysin</fullName>
    </submittedName>
</protein>
<proteinExistence type="predicted"/>
<dbReference type="InterPro" id="IPR038352">
    <property type="entry name" value="Imelysin_sf"/>
</dbReference>
<evidence type="ECO:0000256" key="1">
    <source>
        <dbReference type="ARBA" id="ARBA00004196"/>
    </source>
</evidence>
<gene>
    <name evidence="5" type="ordered locus">Oweho_1544</name>
</gene>
<dbReference type="PROSITE" id="PS51257">
    <property type="entry name" value="PROKAR_LIPOPROTEIN"/>
    <property type="match status" value="1"/>
</dbReference>
<dbReference type="EMBL" id="CP003156">
    <property type="protein sequence ID" value="AEV32534.1"/>
    <property type="molecule type" value="Genomic_DNA"/>
</dbReference>
<dbReference type="Pfam" id="PF09375">
    <property type="entry name" value="Peptidase_M75"/>
    <property type="match status" value="1"/>
</dbReference>
<organism evidence="5 6">
    <name type="scientific">Owenweeksia hongkongensis (strain DSM 17368 / CIP 108786 / JCM 12287 / NRRL B-23963 / UST20020801)</name>
    <dbReference type="NCBI Taxonomy" id="926562"/>
    <lineage>
        <taxon>Bacteria</taxon>
        <taxon>Pseudomonadati</taxon>
        <taxon>Bacteroidota</taxon>
        <taxon>Flavobacteriia</taxon>
        <taxon>Flavobacteriales</taxon>
        <taxon>Owenweeksiaceae</taxon>
        <taxon>Owenweeksia</taxon>
    </lineage>
</organism>
<evidence type="ECO:0000259" key="4">
    <source>
        <dbReference type="Pfam" id="PF09375"/>
    </source>
</evidence>
<comment type="subcellular location">
    <subcellularLocation>
        <location evidence="1">Cell envelope</location>
    </subcellularLocation>
</comment>
<keyword evidence="2 3" id="KW-0732">Signal</keyword>
<accession>G8R8V4</accession>
<dbReference type="OrthoDB" id="650514at2"/>
<name>G8R8V4_OWEHD</name>
<evidence type="ECO:0000313" key="5">
    <source>
        <dbReference type="EMBL" id="AEV32534.1"/>
    </source>
</evidence>
<evidence type="ECO:0000256" key="3">
    <source>
        <dbReference type="SAM" id="SignalP"/>
    </source>
</evidence>
<dbReference type="RefSeq" id="WP_014201890.1">
    <property type="nucleotide sequence ID" value="NC_016599.1"/>
</dbReference>
<dbReference type="STRING" id="926562.Oweho_1544"/>
<dbReference type="AlphaFoldDB" id="G8R8V4"/>
<dbReference type="eggNOG" id="COG3489">
    <property type="taxonomic scope" value="Bacteria"/>
</dbReference>
<dbReference type="GO" id="GO:0030313">
    <property type="term" value="C:cell envelope"/>
    <property type="evidence" value="ECO:0007669"/>
    <property type="project" value="UniProtKB-SubCell"/>
</dbReference>
<keyword evidence="6" id="KW-1185">Reference proteome</keyword>
<dbReference type="InterPro" id="IPR034984">
    <property type="entry name" value="Imelysin-like_IPPA"/>
</dbReference>
<dbReference type="CDD" id="cd14659">
    <property type="entry name" value="Imelysin-like_IPPA"/>
    <property type="match status" value="1"/>
</dbReference>
<sequence>MKNILSGFCIKLFPVLVAGILFSACGDDKPLTNKVDFDRKAMLTNWIDNIMLPAFENFSTEATALQVSANDFSDDANLQTLQDQFVKTYTAFQQIKAFEIGPSEDVSLRASINTYPADAAKIDNNIQNEVSDISSASNLTARGFPAMDYLLYSSSVDLNDPKTQAYLKLLANDISALASSIYTNWQNERASFIAASGTDLGSSLGQMVNAINKDYEIVKNAKIGFPAGKKTLGKPYPETCEAYYSGHSIDLAIANIEAIHKFFQGYSFDGNLKGSSLEDYIIELGTTTDNEQLDVVINTQFTEAVTALEKITTPLSDAVINDADAVSDAYLTIQQNVRYLKVDMPSAMGVLITYQDNDGD</sequence>
<evidence type="ECO:0000256" key="2">
    <source>
        <dbReference type="ARBA" id="ARBA00022729"/>
    </source>
</evidence>
<feature type="signal peptide" evidence="3">
    <location>
        <begin position="1"/>
        <end position="26"/>
    </location>
</feature>
<dbReference type="KEGG" id="oho:Oweho_1544"/>
<feature type="domain" description="Imelysin-like" evidence="4">
    <location>
        <begin position="52"/>
        <end position="324"/>
    </location>
</feature>
<dbReference type="InterPro" id="IPR018976">
    <property type="entry name" value="Imelysin-like"/>
</dbReference>
<dbReference type="Gene3D" id="1.20.1420.20">
    <property type="entry name" value="M75 peptidase, HXXE motif"/>
    <property type="match status" value="1"/>
</dbReference>
<evidence type="ECO:0000313" key="6">
    <source>
        <dbReference type="Proteomes" id="UP000005631"/>
    </source>
</evidence>